<evidence type="ECO:0000313" key="1">
    <source>
        <dbReference type="EMBL" id="QFZ30239.1"/>
    </source>
</evidence>
<sequence length="344" mass="37665">MKVVSDSQVVRHLLSALNKESILNEFHPTLLKALAEYEENPDIAPERTVRVSNTPDSDTTHLFMPCIAPHKVGVKVISGGPTNAKKGLGFQGCVMVLNEYTGQLEAIVDAKSLTAFRTALASSLGLARVLGDSTKMLPELSVFGSGPQAFWHVYLAVQLFQDRIERVNVISRSSGASLAQELSSHIRVPVEAIKLEETEKVKEHVQNSSIVFGCTPSQEGIIRKEYLNTDPAFTKFVSVIGSYKPHMIELDLQFIEKYYTEQDTAVLVDSKDHTLAEAGELIQGKIKKSQLVSLTELYGSAVNLESLSSATGVVWQKLVGLSVMDIAMAKLVMNTKEGTELDFV</sequence>
<keyword evidence="2" id="KW-1185">Reference proteome</keyword>
<organism evidence="1 2">
    <name type="scientific">Clavispora lusitaniae</name>
    <name type="common">Candida lusitaniae</name>
    <dbReference type="NCBI Taxonomy" id="36911"/>
    <lineage>
        <taxon>Eukaryota</taxon>
        <taxon>Fungi</taxon>
        <taxon>Dikarya</taxon>
        <taxon>Ascomycota</taxon>
        <taxon>Saccharomycotina</taxon>
        <taxon>Pichiomycetes</taxon>
        <taxon>Metschnikowiaceae</taxon>
        <taxon>Clavispora</taxon>
    </lineage>
</organism>
<accession>A0ACD0WRQ3</accession>
<protein>
    <submittedName>
        <fullName evidence="1">SAR deficient protein</fullName>
    </submittedName>
</protein>
<gene>
    <name evidence="1" type="ORF">EJF14_70317</name>
</gene>
<name>A0ACD0WRQ3_CLALS</name>
<reference evidence="2" key="1">
    <citation type="journal article" date="2019" name="MBio">
        <title>Comparative genomics for the elucidation of multidrug resistance (MDR) in Candida lusitaniae.</title>
        <authorList>
            <person name="Kannan A."/>
            <person name="Asner S.A."/>
            <person name="Trachsel E."/>
            <person name="Kelly S."/>
            <person name="Parker J."/>
            <person name="Sanglard D."/>
        </authorList>
    </citation>
    <scope>NUCLEOTIDE SEQUENCE [LARGE SCALE GENOMIC DNA]</scope>
    <source>
        <strain evidence="2">P1</strain>
    </source>
</reference>
<proteinExistence type="predicted"/>
<dbReference type="EMBL" id="CP038490">
    <property type="protein sequence ID" value="QFZ30239.1"/>
    <property type="molecule type" value="Genomic_DNA"/>
</dbReference>
<dbReference type="Proteomes" id="UP000326582">
    <property type="component" value="Chromosome 7"/>
</dbReference>
<evidence type="ECO:0000313" key="2">
    <source>
        <dbReference type="Proteomes" id="UP000326582"/>
    </source>
</evidence>